<keyword evidence="1" id="KW-0472">Membrane</keyword>
<dbReference type="AlphaFoldDB" id="A0A444XUN1"/>
<dbReference type="EMBL" id="SDMP01000019">
    <property type="protein sequence ID" value="RYQ93165.1"/>
    <property type="molecule type" value="Genomic_DNA"/>
</dbReference>
<feature type="transmembrane region" description="Helical" evidence="1">
    <location>
        <begin position="95"/>
        <end position="111"/>
    </location>
</feature>
<keyword evidence="1" id="KW-1133">Transmembrane helix</keyword>
<sequence length="206" mass="22893">MQHPPAVPPTTFRQCCPPPFSSKVYVKLPRSCFVALNGVVPFVSTTVERAAAAAPFVARVMSLLRRPVIVAVAVIILVDLLNFLLIIFQFFKISALNLVFCVTVVFGNVSLKCLPVSFNQAISAMPFFTTIFLFKRQAYKVVQSERDVIPVKANQLFEVEGAKSAIKGSRKSLHSDDFIFMDKATPMTDNDEASPMKRWRLCTVTS</sequence>
<name>A0A444XUN1_ARAHY</name>
<accession>A0A444XUN1</accession>
<comment type="caution">
    <text evidence="2">The sequence shown here is derived from an EMBL/GenBank/DDBJ whole genome shotgun (WGS) entry which is preliminary data.</text>
</comment>
<proteinExistence type="predicted"/>
<organism evidence="2 3">
    <name type="scientific">Arachis hypogaea</name>
    <name type="common">Peanut</name>
    <dbReference type="NCBI Taxonomy" id="3818"/>
    <lineage>
        <taxon>Eukaryota</taxon>
        <taxon>Viridiplantae</taxon>
        <taxon>Streptophyta</taxon>
        <taxon>Embryophyta</taxon>
        <taxon>Tracheophyta</taxon>
        <taxon>Spermatophyta</taxon>
        <taxon>Magnoliopsida</taxon>
        <taxon>eudicotyledons</taxon>
        <taxon>Gunneridae</taxon>
        <taxon>Pentapetalae</taxon>
        <taxon>rosids</taxon>
        <taxon>fabids</taxon>
        <taxon>Fabales</taxon>
        <taxon>Fabaceae</taxon>
        <taxon>Papilionoideae</taxon>
        <taxon>50 kb inversion clade</taxon>
        <taxon>dalbergioids sensu lato</taxon>
        <taxon>Dalbergieae</taxon>
        <taxon>Pterocarpus clade</taxon>
        <taxon>Arachis</taxon>
    </lineage>
</organism>
<evidence type="ECO:0000313" key="2">
    <source>
        <dbReference type="EMBL" id="RYQ93165.1"/>
    </source>
</evidence>
<evidence type="ECO:0000313" key="3">
    <source>
        <dbReference type="Proteomes" id="UP000289738"/>
    </source>
</evidence>
<reference evidence="2 3" key="1">
    <citation type="submission" date="2019-01" db="EMBL/GenBank/DDBJ databases">
        <title>Sequencing of cultivated peanut Arachis hypogaea provides insights into genome evolution and oil improvement.</title>
        <authorList>
            <person name="Chen X."/>
        </authorList>
    </citation>
    <scope>NUCLEOTIDE SEQUENCE [LARGE SCALE GENOMIC DNA]</scope>
    <source>
        <strain evidence="3">cv. Fuhuasheng</strain>
        <tissue evidence="2">Leaves</tissue>
    </source>
</reference>
<dbReference type="Proteomes" id="UP000289738">
    <property type="component" value="Chromosome B09"/>
</dbReference>
<evidence type="ECO:0000256" key="1">
    <source>
        <dbReference type="SAM" id="Phobius"/>
    </source>
</evidence>
<protein>
    <submittedName>
        <fullName evidence="2">Uncharacterized protein</fullName>
    </submittedName>
</protein>
<feature type="transmembrane region" description="Helical" evidence="1">
    <location>
        <begin position="68"/>
        <end position="88"/>
    </location>
</feature>
<gene>
    <name evidence="2" type="ORF">Ahy_B09g099447</name>
</gene>
<dbReference type="STRING" id="3818.A0A444XUN1"/>
<keyword evidence="3" id="KW-1185">Reference proteome</keyword>
<keyword evidence="1" id="KW-0812">Transmembrane</keyword>